<evidence type="ECO:0000259" key="12">
    <source>
        <dbReference type="PROSITE" id="PS50928"/>
    </source>
</evidence>
<proteinExistence type="inferred from homology"/>
<evidence type="ECO:0000256" key="4">
    <source>
        <dbReference type="ARBA" id="ARBA00022475"/>
    </source>
</evidence>
<keyword evidence="3 11" id="KW-0813">Transport</keyword>
<evidence type="ECO:0000256" key="8">
    <source>
        <dbReference type="ARBA" id="ARBA00022989"/>
    </source>
</evidence>
<feature type="transmembrane region" description="Helical" evidence="11">
    <location>
        <begin position="198"/>
        <end position="217"/>
    </location>
</feature>
<name>A0ABX7V0Y3_9GAMM</name>
<keyword evidence="4" id="KW-1003">Cell membrane</keyword>
<dbReference type="PANTHER" id="PTHR30614">
    <property type="entry name" value="MEMBRANE COMPONENT OF AMINO ACID ABC TRANSPORTER"/>
    <property type="match status" value="1"/>
</dbReference>
<keyword evidence="6 11" id="KW-0812">Transmembrane</keyword>
<evidence type="ECO:0000313" key="14">
    <source>
        <dbReference type="Proteomes" id="UP000671960"/>
    </source>
</evidence>
<evidence type="ECO:0000256" key="10">
    <source>
        <dbReference type="ARBA" id="ARBA00040319"/>
    </source>
</evidence>
<feature type="domain" description="ABC transmembrane type-1" evidence="12">
    <location>
        <begin position="20"/>
        <end position="217"/>
    </location>
</feature>
<keyword evidence="9 11" id="KW-0472">Membrane</keyword>
<dbReference type="Proteomes" id="UP000671960">
    <property type="component" value="Chromosome"/>
</dbReference>
<evidence type="ECO:0000313" key="13">
    <source>
        <dbReference type="EMBL" id="QTF10696.1"/>
    </source>
</evidence>
<evidence type="ECO:0000256" key="2">
    <source>
        <dbReference type="ARBA" id="ARBA00010072"/>
    </source>
</evidence>
<comment type="similarity">
    <text evidence="2">Belongs to the binding-protein-dependent transport system permease family. HisMQ subfamily.</text>
</comment>
<evidence type="ECO:0000256" key="9">
    <source>
        <dbReference type="ARBA" id="ARBA00023136"/>
    </source>
</evidence>
<evidence type="ECO:0000256" key="3">
    <source>
        <dbReference type="ARBA" id="ARBA00022448"/>
    </source>
</evidence>
<evidence type="ECO:0000256" key="7">
    <source>
        <dbReference type="ARBA" id="ARBA00022970"/>
    </source>
</evidence>
<feature type="transmembrane region" description="Helical" evidence="11">
    <location>
        <begin position="96"/>
        <end position="117"/>
    </location>
</feature>
<gene>
    <name evidence="13" type="ORF">HC231_06155</name>
</gene>
<dbReference type="InterPro" id="IPR035906">
    <property type="entry name" value="MetI-like_sf"/>
</dbReference>
<comment type="subcellular location">
    <subcellularLocation>
        <location evidence="1">Cell inner membrane</location>
        <topology evidence="1">Multi-pass membrane protein</topology>
    </subcellularLocation>
    <subcellularLocation>
        <location evidence="11">Cell membrane</location>
        <topology evidence="11">Multi-pass membrane protein</topology>
    </subcellularLocation>
</comment>
<feature type="transmembrane region" description="Helical" evidence="11">
    <location>
        <begin position="163"/>
        <end position="186"/>
    </location>
</feature>
<dbReference type="PANTHER" id="PTHR30614:SF10">
    <property type="entry name" value="ARGININE ABC TRANSPORTER PERMEASE PROTEIN ARTM"/>
    <property type="match status" value="1"/>
</dbReference>
<accession>A0ABX7V0Y3</accession>
<protein>
    <recommendedName>
        <fullName evidence="10">Arginine ABC transporter permease protein ArtM</fullName>
    </recommendedName>
</protein>
<sequence>MMMTELNFLHEMLMRLLPGIPLTIQLTACSVFFGGILGLILALMRTSGIRPLDLIAKGYMTLFRGTPLLVQIYLVYYGISQFPELRSSVIWPLLRQPWWCAVFALSLNTAAYVAEIVRGSIITVPRGQIEAALAFGMTTRLTYRRVILPQAFVRMLPAYGNEIILMVKATALASTITLMEITGLAAKAISETYRPVEIFAVAGLIYLGLNFSIVYIIRLLESRMSPTSAVAKQCQSRNYF</sequence>
<evidence type="ECO:0000256" key="11">
    <source>
        <dbReference type="RuleBase" id="RU363032"/>
    </source>
</evidence>
<dbReference type="Gene3D" id="1.10.3720.10">
    <property type="entry name" value="MetI-like"/>
    <property type="match status" value="1"/>
</dbReference>
<dbReference type="InterPro" id="IPR043429">
    <property type="entry name" value="ArtM/GltK/GlnP/TcyL/YhdX-like"/>
</dbReference>
<keyword evidence="8 11" id="KW-1133">Transmembrane helix</keyword>
<evidence type="ECO:0000256" key="1">
    <source>
        <dbReference type="ARBA" id="ARBA00004429"/>
    </source>
</evidence>
<dbReference type="Pfam" id="PF00528">
    <property type="entry name" value="BPD_transp_1"/>
    <property type="match status" value="1"/>
</dbReference>
<organism evidence="13 14">
    <name type="scientific">Brenneria izadpanahii</name>
    <dbReference type="NCBI Taxonomy" id="2722756"/>
    <lineage>
        <taxon>Bacteria</taxon>
        <taxon>Pseudomonadati</taxon>
        <taxon>Pseudomonadota</taxon>
        <taxon>Gammaproteobacteria</taxon>
        <taxon>Enterobacterales</taxon>
        <taxon>Pectobacteriaceae</taxon>
        <taxon>Brenneria</taxon>
    </lineage>
</organism>
<dbReference type="PROSITE" id="PS50928">
    <property type="entry name" value="ABC_TM1"/>
    <property type="match status" value="1"/>
</dbReference>
<dbReference type="InterPro" id="IPR010065">
    <property type="entry name" value="AA_ABC_transptr_permease_3TM"/>
</dbReference>
<dbReference type="InterPro" id="IPR000515">
    <property type="entry name" value="MetI-like"/>
</dbReference>
<dbReference type="NCBIfam" id="TIGR01726">
    <property type="entry name" value="HEQRo_perm_3TM"/>
    <property type="match status" value="1"/>
</dbReference>
<dbReference type="SUPFAM" id="SSF161098">
    <property type="entry name" value="MetI-like"/>
    <property type="match status" value="1"/>
</dbReference>
<evidence type="ECO:0000256" key="6">
    <source>
        <dbReference type="ARBA" id="ARBA00022692"/>
    </source>
</evidence>
<evidence type="ECO:0000256" key="5">
    <source>
        <dbReference type="ARBA" id="ARBA00022519"/>
    </source>
</evidence>
<keyword evidence="14" id="KW-1185">Reference proteome</keyword>
<keyword evidence="5" id="KW-0997">Cell inner membrane</keyword>
<feature type="transmembrane region" description="Helical" evidence="11">
    <location>
        <begin position="20"/>
        <end position="42"/>
    </location>
</feature>
<reference evidence="13 14" key="1">
    <citation type="submission" date="2020-03" db="EMBL/GenBank/DDBJ databases">
        <authorList>
            <person name="Bakhshi Ganjeh M."/>
        </authorList>
    </citation>
    <scope>NUCLEOTIDE SEQUENCE [LARGE SCALE GENOMIC DNA]</scope>
    <source>
        <strain evidence="14">Iran 50</strain>
    </source>
</reference>
<dbReference type="CDD" id="cd06261">
    <property type="entry name" value="TM_PBP2"/>
    <property type="match status" value="1"/>
</dbReference>
<keyword evidence="7" id="KW-0029">Amino-acid transport</keyword>
<feature type="transmembrane region" description="Helical" evidence="11">
    <location>
        <begin position="54"/>
        <end position="76"/>
    </location>
</feature>
<dbReference type="EMBL" id="CP050854">
    <property type="protein sequence ID" value="QTF10696.1"/>
    <property type="molecule type" value="Genomic_DNA"/>
</dbReference>